<name>A0AAE6CAR2_9BRAD</name>
<evidence type="ECO:0000256" key="4">
    <source>
        <dbReference type="ARBA" id="ARBA00022691"/>
    </source>
</evidence>
<sequence>MDKDTRNAIERATQRIRRLLQEDFAEQLDAVFDVRQDGRIADEGGQHLTGRQLILRDRIVAAIEHKRRAGMKQADAVRDYVRDAAFTNLNRFAALKMLEPRGLVSQCISRGENSIGFTEFCGLAPALKTADGAGYRFYIESIFDELSTEVKVLFDRRDPASVLWPKKATFDEILEILNGAELKDVWEEDETIGWIYQFFNSGEERRQMRDESAAPRNSRELAIRNQFFTPSYVVQFLTDNTLGHIWHKMRDGSTGLAEKCQYMVKASGDSAEPSGLAKKDPRDLRILDPACGSGHFLLYCFALLLLIYEEAWNDETPPASSVTGSTLRQDYATIDDLKKAAPGLILRHNLHGVDIDPRCAQIAQLALWMRAQRVYMDNKVARGERPIIRRANIVIAEPMPGDPKLVEDFSSSLRPAMIGGLFSEIVSEMRLAGEMGSLLPIERTLAKSINGARTAFNEEQSRKEAFLPGFAPVKSQREFDLSDISNSAFFEKVEENIFSALKAFVSDAVNGKGTRRRLFADDAEQGLAFVELFGRKFDVVLMNPPFGDGSLLAKQEFEKLYPRTKNDVYAAFVERGVEILHEGGMLGAITSRTGFFLSSFRSWREDVLLKKAPPVVFADLGAGVLDSAMVETAAYCLEVQS</sequence>
<dbReference type="InterPro" id="IPR002052">
    <property type="entry name" value="DNA_methylase_N6_adenine_CS"/>
</dbReference>
<keyword evidence="2 7" id="KW-0489">Methyltransferase</keyword>
<dbReference type="PRINTS" id="PR00507">
    <property type="entry name" value="N12N6MTFRASE"/>
</dbReference>
<dbReference type="KEGG" id="bgz:XH91_28095"/>
<dbReference type="InterPro" id="IPR029063">
    <property type="entry name" value="SAM-dependent_MTases_sf"/>
</dbReference>
<dbReference type="REBASE" id="297754">
    <property type="entry name" value="Bsp51670ORF28090P"/>
</dbReference>
<reference evidence="7 8" key="1">
    <citation type="submission" date="2018-06" db="EMBL/GenBank/DDBJ databases">
        <title>Comparative genomics of rhizobia nodulating Arachis hypogaea in China.</title>
        <authorList>
            <person name="Li Y."/>
        </authorList>
    </citation>
    <scope>NUCLEOTIDE SEQUENCE [LARGE SCALE GENOMIC DNA]</scope>
    <source>
        <strain evidence="7 8">CCBAU 51670</strain>
    </source>
</reference>
<dbReference type="SUPFAM" id="SSF53335">
    <property type="entry name" value="S-adenosyl-L-methionine-dependent methyltransferases"/>
    <property type="match status" value="1"/>
</dbReference>
<feature type="domain" description="Type II methyltransferase M.TaqI-like" evidence="6">
    <location>
        <begin position="348"/>
        <end position="611"/>
    </location>
</feature>
<dbReference type="InterPro" id="IPR050953">
    <property type="entry name" value="N4_N6_ade-DNA_methylase"/>
</dbReference>
<dbReference type="Gene3D" id="3.40.50.150">
    <property type="entry name" value="Vaccinia Virus protein VP39"/>
    <property type="match status" value="2"/>
</dbReference>
<dbReference type="GO" id="GO:0003676">
    <property type="term" value="F:nucleic acid binding"/>
    <property type="evidence" value="ECO:0007669"/>
    <property type="project" value="InterPro"/>
</dbReference>
<keyword evidence="4" id="KW-0949">S-adenosyl-L-methionine</keyword>
<organism evidence="7 8">
    <name type="scientific">Bradyrhizobium guangzhouense</name>
    <dbReference type="NCBI Taxonomy" id="1325095"/>
    <lineage>
        <taxon>Bacteria</taxon>
        <taxon>Pseudomonadati</taxon>
        <taxon>Pseudomonadota</taxon>
        <taxon>Alphaproteobacteria</taxon>
        <taxon>Hyphomicrobiales</taxon>
        <taxon>Nitrobacteraceae</taxon>
        <taxon>Bradyrhizobium</taxon>
    </lineage>
</organism>
<dbReference type="EMBL" id="CP030053">
    <property type="protein sequence ID" value="QAU48835.1"/>
    <property type="molecule type" value="Genomic_DNA"/>
</dbReference>
<proteinExistence type="predicted"/>
<evidence type="ECO:0000259" key="6">
    <source>
        <dbReference type="Pfam" id="PF07669"/>
    </source>
</evidence>
<protein>
    <recommendedName>
        <fullName evidence="1">site-specific DNA-methyltransferase (adenine-specific)</fullName>
        <ecNumber evidence="1">2.1.1.72</ecNumber>
    </recommendedName>
</protein>
<dbReference type="RefSeq" id="WP_128953592.1">
    <property type="nucleotide sequence ID" value="NZ_CP030053.1"/>
</dbReference>
<dbReference type="InterPro" id="IPR011639">
    <property type="entry name" value="MethylTrfase_TaqI-like_dom"/>
</dbReference>
<evidence type="ECO:0000256" key="5">
    <source>
        <dbReference type="ARBA" id="ARBA00047942"/>
    </source>
</evidence>
<evidence type="ECO:0000313" key="7">
    <source>
        <dbReference type="EMBL" id="QAU48835.1"/>
    </source>
</evidence>
<dbReference type="Proteomes" id="UP000288972">
    <property type="component" value="Chromosome"/>
</dbReference>
<evidence type="ECO:0000256" key="3">
    <source>
        <dbReference type="ARBA" id="ARBA00022679"/>
    </source>
</evidence>
<evidence type="ECO:0000313" key="8">
    <source>
        <dbReference type="Proteomes" id="UP000288972"/>
    </source>
</evidence>
<comment type="catalytic activity">
    <reaction evidence="5">
        <text>a 2'-deoxyadenosine in DNA + S-adenosyl-L-methionine = an N(6)-methyl-2'-deoxyadenosine in DNA + S-adenosyl-L-homocysteine + H(+)</text>
        <dbReference type="Rhea" id="RHEA:15197"/>
        <dbReference type="Rhea" id="RHEA-COMP:12418"/>
        <dbReference type="Rhea" id="RHEA-COMP:12419"/>
        <dbReference type="ChEBI" id="CHEBI:15378"/>
        <dbReference type="ChEBI" id="CHEBI:57856"/>
        <dbReference type="ChEBI" id="CHEBI:59789"/>
        <dbReference type="ChEBI" id="CHEBI:90615"/>
        <dbReference type="ChEBI" id="CHEBI:90616"/>
        <dbReference type="EC" id="2.1.1.72"/>
    </reaction>
</comment>
<evidence type="ECO:0000256" key="2">
    <source>
        <dbReference type="ARBA" id="ARBA00022603"/>
    </source>
</evidence>
<evidence type="ECO:0000256" key="1">
    <source>
        <dbReference type="ARBA" id="ARBA00011900"/>
    </source>
</evidence>
<dbReference type="GO" id="GO:0032259">
    <property type="term" value="P:methylation"/>
    <property type="evidence" value="ECO:0007669"/>
    <property type="project" value="UniProtKB-KW"/>
</dbReference>
<dbReference type="PANTHER" id="PTHR33841:SF1">
    <property type="entry name" value="DNA METHYLTRANSFERASE A"/>
    <property type="match status" value="1"/>
</dbReference>
<dbReference type="GO" id="GO:0006304">
    <property type="term" value="P:DNA modification"/>
    <property type="evidence" value="ECO:0007669"/>
    <property type="project" value="InterPro"/>
</dbReference>
<dbReference type="AlphaFoldDB" id="A0AAE6CAR2"/>
<accession>A0AAE6CAR2</accession>
<keyword evidence="3" id="KW-0808">Transferase</keyword>
<dbReference type="PANTHER" id="PTHR33841">
    <property type="entry name" value="DNA METHYLTRANSFERASE YEEA-RELATED"/>
    <property type="match status" value="1"/>
</dbReference>
<dbReference type="EC" id="2.1.1.72" evidence="1"/>
<dbReference type="Pfam" id="PF07669">
    <property type="entry name" value="Eco57I"/>
    <property type="match status" value="1"/>
</dbReference>
<dbReference type="PROSITE" id="PS00092">
    <property type="entry name" value="N6_MTASE"/>
    <property type="match status" value="1"/>
</dbReference>
<gene>
    <name evidence="7" type="ORF">XH91_28095</name>
</gene>
<dbReference type="GO" id="GO:0009007">
    <property type="term" value="F:site-specific DNA-methyltransferase (adenine-specific) activity"/>
    <property type="evidence" value="ECO:0007669"/>
    <property type="project" value="UniProtKB-EC"/>
</dbReference>